<dbReference type="Gene3D" id="3.40.50.12780">
    <property type="entry name" value="N-terminal domain of ligase-like"/>
    <property type="match status" value="1"/>
</dbReference>
<keyword evidence="6" id="KW-1185">Reference proteome</keyword>
<dbReference type="PANTHER" id="PTHR43201:SF8">
    <property type="entry name" value="ACYL-COA SYNTHETASE FAMILY MEMBER 3"/>
    <property type="match status" value="1"/>
</dbReference>
<reference evidence="5" key="1">
    <citation type="journal article" date="2014" name="Int. J. Syst. Evol. Microbiol.">
        <title>Complete genome sequence of Corynebacterium casei LMG S-19264T (=DSM 44701T), isolated from a smear-ripened cheese.</title>
        <authorList>
            <consortium name="US DOE Joint Genome Institute (JGI-PGF)"/>
            <person name="Walter F."/>
            <person name="Albersmeier A."/>
            <person name="Kalinowski J."/>
            <person name="Ruckert C."/>
        </authorList>
    </citation>
    <scope>NUCLEOTIDE SEQUENCE</scope>
    <source>
        <strain evidence="5">JCM 10088</strain>
    </source>
</reference>
<evidence type="ECO:0000256" key="1">
    <source>
        <dbReference type="ARBA" id="ARBA00006432"/>
    </source>
</evidence>
<organism evidence="5 6">
    <name type="scientific">Thermocladium modestius</name>
    <dbReference type="NCBI Taxonomy" id="62609"/>
    <lineage>
        <taxon>Archaea</taxon>
        <taxon>Thermoproteota</taxon>
        <taxon>Thermoprotei</taxon>
        <taxon>Thermoproteales</taxon>
        <taxon>Thermoproteaceae</taxon>
        <taxon>Thermocladium</taxon>
    </lineage>
</organism>
<dbReference type="RefSeq" id="WP_188595535.1">
    <property type="nucleotide sequence ID" value="NZ_BMNL01000001.1"/>
</dbReference>
<evidence type="ECO:0000256" key="2">
    <source>
        <dbReference type="ARBA" id="ARBA00022598"/>
    </source>
</evidence>
<dbReference type="PANTHER" id="PTHR43201">
    <property type="entry name" value="ACYL-COA SYNTHETASE"/>
    <property type="match status" value="1"/>
</dbReference>
<dbReference type="Pfam" id="PF13193">
    <property type="entry name" value="AMP-binding_C"/>
    <property type="match status" value="1"/>
</dbReference>
<reference evidence="5" key="2">
    <citation type="submission" date="2020-09" db="EMBL/GenBank/DDBJ databases">
        <authorList>
            <person name="Sun Q."/>
            <person name="Ohkuma M."/>
        </authorList>
    </citation>
    <scope>NUCLEOTIDE SEQUENCE</scope>
    <source>
        <strain evidence="5">JCM 10088</strain>
    </source>
</reference>
<proteinExistence type="inferred from homology"/>
<sequence length="476" mass="52532">MLESLLRHRARIRDSVAVKVGNQAYTYSQLDALSSSMAAALIDLGIRGGDMIVTSVKAPLDHLALFFAVRKVGAIMVPVNPRLGRSFMDFVINDVKPALVIDDYQGMGISSSELNRGGKEGEFGFRMNLEETAMILYTGGTTGPPKGAMIHEGSIIWNAVMTVLSWGLTKDDCTVVSLPLYHTGGWNVLLMPLLFVGGRVILPESDVFDPEWTIKTLAEEGCTVYMGVPAMLDSMSKSPSFASTDLSRVLFISGGGPLLSSVARRFTERGYKLFQGYGLTEAGPNNFYSPPETFKFKENTVGKPILFVDVKLSKDGELLVRGPHVFKGYWNRSGETVFTEDGYLMTGDLFAVDRDGDYFFLDRRKDMIKTGGENVYSTEVEAALKQLPYVDDAAVFGVPDEHWGEAVVAAVVRKPGSPVSEGDVRRDLKGLLASFKIPKKVVFVREIPRTQVGKVSKRELRDMYLKDGLREFLDER</sequence>
<dbReference type="InterPro" id="IPR042099">
    <property type="entry name" value="ANL_N_sf"/>
</dbReference>
<dbReference type="OrthoDB" id="193284at2157"/>
<feature type="domain" description="AMP-dependent synthetase/ligase" evidence="3">
    <location>
        <begin position="11"/>
        <end position="330"/>
    </location>
</feature>
<dbReference type="GO" id="GO:0031956">
    <property type="term" value="F:medium-chain fatty acid-CoA ligase activity"/>
    <property type="evidence" value="ECO:0007669"/>
    <property type="project" value="TreeGrafter"/>
</dbReference>
<dbReference type="Gene3D" id="3.30.300.30">
    <property type="match status" value="1"/>
</dbReference>
<feature type="domain" description="AMP-binding enzyme C-terminal" evidence="4">
    <location>
        <begin position="379"/>
        <end position="454"/>
    </location>
</feature>
<dbReference type="InterPro" id="IPR020845">
    <property type="entry name" value="AMP-binding_CS"/>
</dbReference>
<dbReference type="InterPro" id="IPR045851">
    <property type="entry name" value="AMP-bd_C_sf"/>
</dbReference>
<dbReference type="SUPFAM" id="SSF56801">
    <property type="entry name" value="Acetyl-CoA synthetase-like"/>
    <property type="match status" value="1"/>
</dbReference>
<dbReference type="EMBL" id="BMNL01000001">
    <property type="protein sequence ID" value="GGP19053.1"/>
    <property type="molecule type" value="Genomic_DNA"/>
</dbReference>
<evidence type="ECO:0000313" key="6">
    <source>
        <dbReference type="Proteomes" id="UP000610960"/>
    </source>
</evidence>
<dbReference type="InterPro" id="IPR000873">
    <property type="entry name" value="AMP-dep_synth/lig_dom"/>
</dbReference>
<gene>
    <name evidence="5" type="ORF">GCM10007981_01180</name>
</gene>
<comment type="similarity">
    <text evidence="1">Belongs to the ATP-dependent AMP-binding enzyme family.</text>
</comment>
<dbReference type="Proteomes" id="UP000610960">
    <property type="component" value="Unassembled WGS sequence"/>
</dbReference>
<protein>
    <submittedName>
        <fullName evidence="5">Long-chain-fatty-acid--CoA ligase</fullName>
    </submittedName>
</protein>
<keyword evidence="2 5" id="KW-0436">Ligase</keyword>
<dbReference type="PROSITE" id="PS00455">
    <property type="entry name" value="AMP_BINDING"/>
    <property type="match status" value="1"/>
</dbReference>
<evidence type="ECO:0000259" key="4">
    <source>
        <dbReference type="Pfam" id="PF13193"/>
    </source>
</evidence>
<dbReference type="Pfam" id="PF00501">
    <property type="entry name" value="AMP-binding"/>
    <property type="match status" value="1"/>
</dbReference>
<dbReference type="InterPro" id="IPR025110">
    <property type="entry name" value="AMP-bd_C"/>
</dbReference>
<comment type="caution">
    <text evidence="5">The sequence shown here is derived from an EMBL/GenBank/DDBJ whole genome shotgun (WGS) entry which is preliminary data.</text>
</comment>
<dbReference type="FunFam" id="3.30.300.30:FF:000008">
    <property type="entry name" value="2,3-dihydroxybenzoate-AMP ligase"/>
    <property type="match status" value="1"/>
</dbReference>
<evidence type="ECO:0000259" key="3">
    <source>
        <dbReference type="Pfam" id="PF00501"/>
    </source>
</evidence>
<dbReference type="GO" id="GO:0006631">
    <property type="term" value="P:fatty acid metabolic process"/>
    <property type="evidence" value="ECO:0007669"/>
    <property type="project" value="TreeGrafter"/>
</dbReference>
<accession>A0A830GTG7</accession>
<evidence type="ECO:0000313" key="5">
    <source>
        <dbReference type="EMBL" id="GGP19053.1"/>
    </source>
</evidence>
<dbReference type="AlphaFoldDB" id="A0A830GTG7"/>
<name>A0A830GTG7_9CREN</name>